<evidence type="ECO:0000313" key="1">
    <source>
        <dbReference type="EMBL" id="DAD37447.1"/>
    </source>
</evidence>
<name>A0A822YY19_NELNU</name>
<dbReference type="Proteomes" id="UP000607653">
    <property type="component" value="Unassembled WGS sequence"/>
</dbReference>
<proteinExistence type="predicted"/>
<comment type="caution">
    <text evidence="1">The sequence shown here is derived from an EMBL/GenBank/DDBJ whole genome shotgun (WGS) entry which is preliminary data.</text>
</comment>
<accession>A0A822YY19</accession>
<reference evidence="1 2" key="1">
    <citation type="journal article" date="2020" name="Mol. Biol. Evol.">
        <title>Distinct Expression and Methylation Patterns for Genes with Different Fates following a Single Whole-Genome Duplication in Flowering Plants.</title>
        <authorList>
            <person name="Shi T."/>
            <person name="Rahmani R.S."/>
            <person name="Gugger P.F."/>
            <person name="Wang M."/>
            <person name="Li H."/>
            <person name="Zhang Y."/>
            <person name="Li Z."/>
            <person name="Wang Q."/>
            <person name="Van de Peer Y."/>
            <person name="Marchal K."/>
            <person name="Chen J."/>
        </authorList>
    </citation>
    <scope>NUCLEOTIDE SEQUENCE [LARGE SCALE GENOMIC DNA]</scope>
    <source>
        <tissue evidence="1">Leaf</tissue>
    </source>
</reference>
<sequence>MRVCLLPISQYSRPSVDYDFCFLVFRSHILSEGDSTLFSEAIVAVGASQQNPPSVAFLVPILPSFFRPEKVVPFSQPRPSLPIVLHDFFFLLIEFVFRGLRFLVLETNVH</sequence>
<protein>
    <submittedName>
        <fullName evidence="1">Uncharacterized protein</fullName>
    </submittedName>
</protein>
<organism evidence="1 2">
    <name type="scientific">Nelumbo nucifera</name>
    <name type="common">Sacred lotus</name>
    <dbReference type="NCBI Taxonomy" id="4432"/>
    <lineage>
        <taxon>Eukaryota</taxon>
        <taxon>Viridiplantae</taxon>
        <taxon>Streptophyta</taxon>
        <taxon>Embryophyta</taxon>
        <taxon>Tracheophyta</taxon>
        <taxon>Spermatophyta</taxon>
        <taxon>Magnoliopsida</taxon>
        <taxon>Proteales</taxon>
        <taxon>Nelumbonaceae</taxon>
        <taxon>Nelumbo</taxon>
    </lineage>
</organism>
<dbReference type="AlphaFoldDB" id="A0A822YY19"/>
<evidence type="ECO:0000313" key="2">
    <source>
        <dbReference type="Proteomes" id="UP000607653"/>
    </source>
</evidence>
<keyword evidence="2" id="KW-1185">Reference proteome</keyword>
<dbReference type="EMBL" id="DUZY01000004">
    <property type="protein sequence ID" value="DAD37447.1"/>
    <property type="molecule type" value="Genomic_DNA"/>
</dbReference>
<gene>
    <name evidence="1" type="ORF">HUJ06_008088</name>
</gene>